<evidence type="ECO:0000313" key="2">
    <source>
        <dbReference type="EMBL" id="MBK6974851.1"/>
    </source>
</evidence>
<keyword evidence="1" id="KW-1133">Transmembrane helix</keyword>
<gene>
    <name evidence="2" type="ORF">IPH26_18625</name>
</gene>
<feature type="transmembrane region" description="Helical" evidence="1">
    <location>
        <begin position="31"/>
        <end position="51"/>
    </location>
</feature>
<evidence type="ECO:0000313" key="3">
    <source>
        <dbReference type="Proteomes" id="UP000807785"/>
    </source>
</evidence>
<sequence>MAKIFEDGALKLFLPFFVIESISKSTPSYDLALAFLIGFLLPLLALVGMWLYKMLASKRRFFTPHYDDLRFLASTYGGGNRGTVLFVLLFANSHNFSSYLQWFSLVDLGNFACLLLVISTLLARQYGIPPGKNYGVLSRVFDNYAVVTVFVVALYFSLRHFWPSIELLLSETIHARKFFFCVLVFLAITLRFEHGVLRNFFPDLLAFFSARLFTGICATVLLSPFLPGALPITLSVAILTMMPPSSFLPSMIGQSNAPKETVGFFNGFTGAANILYLGLVVIGFVVAISQALEPSSTQ</sequence>
<feature type="transmembrane region" description="Helical" evidence="1">
    <location>
        <begin position="174"/>
        <end position="192"/>
    </location>
</feature>
<proteinExistence type="predicted"/>
<keyword evidence="1" id="KW-0812">Transmembrane</keyword>
<dbReference type="Proteomes" id="UP000807785">
    <property type="component" value="Unassembled WGS sequence"/>
</dbReference>
<dbReference type="AlphaFoldDB" id="A0A9D7E1Q3"/>
<feature type="transmembrane region" description="Helical" evidence="1">
    <location>
        <begin position="232"/>
        <end position="252"/>
    </location>
</feature>
<dbReference type="EMBL" id="JADJEV010000005">
    <property type="protein sequence ID" value="MBK6974851.1"/>
    <property type="molecule type" value="Genomic_DNA"/>
</dbReference>
<name>A0A9D7E1Q3_9PROT</name>
<feature type="transmembrane region" description="Helical" evidence="1">
    <location>
        <begin position="264"/>
        <end position="288"/>
    </location>
</feature>
<protein>
    <submittedName>
        <fullName evidence="2">Uncharacterized protein</fullName>
    </submittedName>
</protein>
<organism evidence="2 3">
    <name type="scientific">Candidatus Methylophosphatis roskildensis</name>
    <dbReference type="NCBI Taxonomy" id="2899263"/>
    <lineage>
        <taxon>Bacteria</taxon>
        <taxon>Pseudomonadati</taxon>
        <taxon>Pseudomonadota</taxon>
        <taxon>Betaproteobacteria</taxon>
        <taxon>Nitrosomonadales</taxon>
        <taxon>Sterolibacteriaceae</taxon>
        <taxon>Candidatus Methylophosphatis</taxon>
    </lineage>
</organism>
<feature type="transmembrane region" description="Helical" evidence="1">
    <location>
        <begin position="71"/>
        <end position="90"/>
    </location>
</feature>
<evidence type="ECO:0000256" key="1">
    <source>
        <dbReference type="SAM" id="Phobius"/>
    </source>
</evidence>
<feature type="transmembrane region" description="Helical" evidence="1">
    <location>
        <begin position="102"/>
        <end position="123"/>
    </location>
</feature>
<feature type="transmembrane region" description="Helical" evidence="1">
    <location>
        <begin position="144"/>
        <end position="162"/>
    </location>
</feature>
<feature type="transmembrane region" description="Helical" evidence="1">
    <location>
        <begin position="204"/>
        <end position="226"/>
    </location>
</feature>
<reference evidence="2" key="1">
    <citation type="submission" date="2020-10" db="EMBL/GenBank/DDBJ databases">
        <title>Connecting structure to function with the recovery of over 1000 high-quality activated sludge metagenome-assembled genomes encoding full-length rRNA genes using long-read sequencing.</title>
        <authorList>
            <person name="Singleton C.M."/>
            <person name="Petriglieri F."/>
            <person name="Kristensen J.M."/>
            <person name="Kirkegaard R.H."/>
            <person name="Michaelsen T.Y."/>
            <person name="Andersen M.H."/>
            <person name="Karst S.M."/>
            <person name="Dueholm M.S."/>
            <person name="Nielsen P.H."/>
            <person name="Albertsen M."/>
        </authorList>
    </citation>
    <scope>NUCLEOTIDE SEQUENCE</scope>
    <source>
        <strain evidence="2">Bjer_18-Q3-R1-45_BAT3C.347</strain>
    </source>
</reference>
<comment type="caution">
    <text evidence="2">The sequence shown here is derived from an EMBL/GenBank/DDBJ whole genome shotgun (WGS) entry which is preliminary data.</text>
</comment>
<accession>A0A9D7E1Q3</accession>
<keyword evidence="1" id="KW-0472">Membrane</keyword>